<accession>A0A1E7F5K6</accession>
<keyword evidence="1" id="KW-0175">Coiled coil</keyword>
<dbReference type="EMBL" id="KV784361">
    <property type="protein sequence ID" value="OEU13430.1"/>
    <property type="molecule type" value="Genomic_DNA"/>
</dbReference>
<evidence type="ECO:0000256" key="1">
    <source>
        <dbReference type="SAM" id="Coils"/>
    </source>
</evidence>
<dbReference type="AlphaFoldDB" id="A0A1E7F5K6"/>
<organism evidence="3 4">
    <name type="scientific">Fragilariopsis cylindrus CCMP1102</name>
    <dbReference type="NCBI Taxonomy" id="635003"/>
    <lineage>
        <taxon>Eukaryota</taxon>
        <taxon>Sar</taxon>
        <taxon>Stramenopiles</taxon>
        <taxon>Ochrophyta</taxon>
        <taxon>Bacillariophyta</taxon>
        <taxon>Bacillariophyceae</taxon>
        <taxon>Bacillariophycidae</taxon>
        <taxon>Bacillariales</taxon>
        <taxon>Bacillariaceae</taxon>
        <taxon>Fragilariopsis</taxon>
    </lineage>
</organism>
<feature type="region of interest" description="Disordered" evidence="2">
    <location>
        <begin position="1"/>
        <end position="22"/>
    </location>
</feature>
<evidence type="ECO:0000256" key="2">
    <source>
        <dbReference type="SAM" id="MobiDB-lite"/>
    </source>
</evidence>
<dbReference type="KEGG" id="fcy:FRACYDRAFT_269816"/>
<dbReference type="InParanoid" id="A0A1E7F5K6"/>
<reference evidence="3 4" key="1">
    <citation type="submission" date="2016-09" db="EMBL/GenBank/DDBJ databases">
        <title>Extensive genetic diversity and differential bi-allelic expression allows diatom success in the polar Southern Ocean.</title>
        <authorList>
            <consortium name="DOE Joint Genome Institute"/>
            <person name="Mock T."/>
            <person name="Otillar R.P."/>
            <person name="Strauss J."/>
            <person name="Dupont C."/>
            <person name="Frickenhaus S."/>
            <person name="Maumus F."/>
            <person name="Mcmullan M."/>
            <person name="Sanges R."/>
            <person name="Schmutz J."/>
            <person name="Toseland A."/>
            <person name="Valas R."/>
            <person name="Veluchamy A."/>
            <person name="Ward B.J."/>
            <person name="Allen A."/>
            <person name="Barry K."/>
            <person name="Falciatore A."/>
            <person name="Ferrante M."/>
            <person name="Fortunato A.E."/>
            <person name="Gloeckner G."/>
            <person name="Gruber A."/>
            <person name="Hipkin R."/>
            <person name="Janech M."/>
            <person name="Kroth P."/>
            <person name="Leese F."/>
            <person name="Lindquist E."/>
            <person name="Lyon B.R."/>
            <person name="Martin J."/>
            <person name="Mayer C."/>
            <person name="Parker M."/>
            <person name="Quesneville H."/>
            <person name="Raymond J."/>
            <person name="Uhlig C."/>
            <person name="Valentin K.U."/>
            <person name="Worden A.Z."/>
            <person name="Armbrust E.V."/>
            <person name="Bowler C."/>
            <person name="Green B."/>
            <person name="Moulton V."/>
            <person name="Van Oosterhout C."/>
            <person name="Grigoriev I."/>
        </authorList>
    </citation>
    <scope>NUCLEOTIDE SEQUENCE [LARGE SCALE GENOMIC DNA]</scope>
    <source>
        <strain evidence="3 4">CCMP1102</strain>
    </source>
</reference>
<keyword evidence="4" id="KW-1185">Reference proteome</keyword>
<evidence type="ECO:0000313" key="3">
    <source>
        <dbReference type="EMBL" id="OEU13430.1"/>
    </source>
</evidence>
<dbReference type="OrthoDB" id="206915at2759"/>
<evidence type="ECO:0000313" key="4">
    <source>
        <dbReference type="Proteomes" id="UP000095751"/>
    </source>
</evidence>
<name>A0A1E7F5K6_9STRA</name>
<protein>
    <submittedName>
        <fullName evidence="3">Uncharacterized protein</fullName>
    </submittedName>
</protein>
<dbReference type="Proteomes" id="UP000095751">
    <property type="component" value="Unassembled WGS sequence"/>
</dbReference>
<gene>
    <name evidence="3" type="ORF">FRACYDRAFT_269816</name>
</gene>
<proteinExistence type="predicted"/>
<sequence length="113" mass="13726">MGALEGLSIETNDDDEESEISTAELRKLDQDYEKNLKRAKKVFVNRMDNLQRTQVEREALHQKTLKQHQKDRAAFEKRLKQEEIEQNRRIVQMQKEWDRRREEVRLQEQDESD</sequence>
<feature type="coiled-coil region" evidence="1">
    <location>
        <begin position="65"/>
        <end position="96"/>
    </location>
</feature>